<dbReference type="SUPFAM" id="SSF88713">
    <property type="entry name" value="Glycoside hydrolase/deacetylase"/>
    <property type="match status" value="1"/>
</dbReference>
<dbReference type="InterPro" id="IPR006837">
    <property type="entry name" value="Divergent_DAC"/>
</dbReference>
<comment type="caution">
    <text evidence="3">The sequence shown here is derived from an EMBL/GenBank/DDBJ whole genome shotgun (WGS) entry which is preliminary data.</text>
</comment>
<organism evidence="3 4">
    <name type="scientific">Litoreibacter meonggei</name>
    <dbReference type="NCBI Taxonomy" id="1049199"/>
    <lineage>
        <taxon>Bacteria</taxon>
        <taxon>Pseudomonadati</taxon>
        <taxon>Pseudomonadota</taxon>
        <taxon>Alphaproteobacteria</taxon>
        <taxon>Rhodobacterales</taxon>
        <taxon>Roseobacteraceae</taxon>
        <taxon>Litoreibacter</taxon>
    </lineage>
</organism>
<evidence type="ECO:0000313" key="4">
    <source>
        <dbReference type="Proteomes" id="UP000269157"/>
    </source>
</evidence>
<dbReference type="GO" id="GO:0005975">
    <property type="term" value="P:carbohydrate metabolic process"/>
    <property type="evidence" value="ECO:0007669"/>
    <property type="project" value="InterPro"/>
</dbReference>
<evidence type="ECO:0000313" key="3">
    <source>
        <dbReference type="EMBL" id="RLJ41772.1"/>
    </source>
</evidence>
<keyword evidence="2" id="KW-0812">Transmembrane</keyword>
<dbReference type="CDD" id="cd10936">
    <property type="entry name" value="CE4_DAC2"/>
    <property type="match status" value="1"/>
</dbReference>
<feature type="compositionally biased region" description="Low complexity" evidence="1">
    <location>
        <begin position="75"/>
        <end position="92"/>
    </location>
</feature>
<feature type="region of interest" description="Disordered" evidence="1">
    <location>
        <begin position="178"/>
        <end position="211"/>
    </location>
</feature>
<name>A0A497VEL4_9RHOB</name>
<feature type="compositionally biased region" description="Polar residues" evidence="1">
    <location>
        <begin position="183"/>
        <end position="210"/>
    </location>
</feature>
<reference evidence="3 4" key="1">
    <citation type="submission" date="2018-10" db="EMBL/GenBank/DDBJ databases">
        <title>Genomic Encyclopedia of Archaeal and Bacterial Type Strains, Phase II (KMG-II): from individual species to whole genera.</title>
        <authorList>
            <person name="Goeker M."/>
        </authorList>
    </citation>
    <scope>NUCLEOTIDE SEQUENCE [LARGE SCALE GENOMIC DNA]</scope>
    <source>
        <strain evidence="3 4">DSM 29466</strain>
    </source>
</reference>
<sequence length="513" mass="53001">MGKGIGAGIVSGGFVGVVVMSILSLYAPLPQDRIDAAPKLEVETTQPEAVAPENVESSAAPQADTAPKVTPSTDASDTVTAVVESTTASEASPLDIPETQQDAPVVQSEAPQLDTNIATDTDSPTAEIATSDAQVAQLIPQAPAVQPEGNDEIIIASADPSPAPVAQVQTGVQAPAVEASPNVEASTDTTSPSVQPSELTSPTVVGTEQTADIDAPVLPRVTSLPTIGDPQQDPVEVASADTPITLPQVNSGVVTNRLPSVGGSSTLITTAPEEAAPEAVAVDPAELGALRAFSTKVEGTEGKTLFGVILIDSGEDGIPRDDLMELSVPVTIAIDPTAKDAARIMADYRQAGMEVIVIANELPTASSPSDVAVAVEAYFAILNESVGILDPLDARIQSNRTLLQPVLGAIRNSGHGLVTYDRGLNTAQQAARREDIPAATVFRVLDADLEESPKIKRYLDRAAFNANRDGSVVVVGRSYPETVKAIVEWVLEKKEAGIAMVPVSSVMLADEAS</sequence>
<feature type="region of interest" description="Disordered" evidence="1">
    <location>
        <begin position="43"/>
        <end position="120"/>
    </location>
</feature>
<dbReference type="InterPro" id="IPR011330">
    <property type="entry name" value="Glyco_hydro/deAcase_b/a-brl"/>
</dbReference>
<keyword evidence="2" id="KW-1133">Transmembrane helix</keyword>
<keyword evidence="4" id="KW-1185">Reference proteome</keyword>
<proteinExistence type="predicted"/>
<gene>
    <name evidence="3" type="ORF">BCF46_2740</name>
</gene>
<dbReference type="Gene3D" id="3.20.20.370">
    <property type="entry name" value="Glycoside hydrolase/deacetylase"/>
    <property type="match status" value="1"/>
</dbReference>
<dbReference type="Pfam" id="PF04748">
    <property type="entry name" value="Polysacc_deac_2"/>
    <property type="match status" value="1"/>
</dbReference>
<feature type="transmembrane region" description="Helical" evidence="2">
    <location>
        <begin position="7"/>
        <end position="29"/>
    </location>
</feature>
<dbReference type="EMBL" id="RCCE01000004">
    <property type="protein sequence ID" value="RLJ41772.1"/>
    <property type="molecule type" value="Genomic_DNA"/>
</dbReference>
<dbReference type="AlphaFoldDB" id="A0A497VEL4"/>
<dbReference type="RefSeq" id="WP_170157939.1">
    <property type="nucleotide sequence ID" value="NZ_RCCE01000004.1"/>
</dbReference>
<keyword evidence="2" id="KW-0472">Membrane</keyword>
<accession>A0A497VEL4</accession>
<feature type="compositionally biased region" description="Polar residues" evidence="1">
    <location>
        <begin position="109"/>
        <end position="120"/>
    </location>
</feature>
<evidence type="ECO:0000256" key="1">
    <source>
        <dbReference type="SAM" id="MobiDB-lite"/>
    </source>
</evidence>
<evidence type="ECO:0000256" key="2">
    <source>
        <dbReference type="SAM" id="Phobius"/>
    </source>
</evidence>
<protein>
    <submittedName>
        <fullName evidence="3">Polysaccharide deacetylase 2 family uncharacterized protein YibQ</fullName>
    </submittedName>
</protein>
<dbReference type="Proteomes" id="UP000269157">
    <property type="component" value="Unassembled WGS sequence"/>
</dbReference>